<evidence type="ECO:0000256" key="1">
    <source>
        <dbReference type="ARBA" id="ARBA00010634"/>
    </source>
</evidence>
<evidence type="ECO:0000313" key="5">
    <source>
        <dbReference type="Proteomes" id="UP000635983"/>
    </source>
</evidence>
<feature type="signal peptide" evidence="3">
    <location>
        <begin position="1"/>
        <end position="29"/>
    </location>
</feature>
<feature type="chain" id="PRO_5036742533" description="Phospholipid-binding lipoprotein MlaA" evidence="3">
    <location>
        <begin position="30"/>
        <end position="232"/>
    </location>
</feature>
<dbReference type="Proteomes" id="UP000635983">
    <property type="component" value="Unassembled WGS sequence"/>
</dbReference>
<dbReference type="AlphaFoldDB" id="A0A917PHC7"/>
<dbReference type="GO" id="GO:0016020">
    <property type="term" value="C:membrane"/>
    <property type="evidence" value="ECO:0007669"/>
    <property type="project" value="InterPro"/>
</dbReference>
<protein>
    <recommendedName>
        <fullName evidence="6">Phospholipid-binding lipoprotein MlaA</fullName>
    </recommendedName>
</protein>
<evidence type="ECO:0000256" key="3">
    <source>
        <dbReference type="SAM" id="SignalP"/>
    </source>
</evidence>
<evidence type="ECO:0008006" key="6">
    <source>
        <dbReference type="Google" id="ProtNLM"/>
    </source>
</evidence>
<evidence type="ECO:0000313" key="4">
    <source>
        <dbReference type="EMBL" id="GGJ78848.1"/>
    </source>
</evidence>
<reference evidence="4" key="1">
    <citation type="journal article" date="2014" name="Int. J. Syst. Evol. Microbiol.">
        <title>Complete genome sequence of Corynebacterium casei LMG S-19264T (=DSM 44701T), isolated from a smear-ripened cheese.</title>
        <authorList>
            <consortium name="US DOE Joint Genome Institute (JGI-PGF)"/>
            <person name="Walter F."/>
            <person name="Albersmeier A."/>
            <person name="Kalinowski J."/>
            <person name="Ruckert C."/>
        </authorList>
    </citation>
    <scope>NUCLEOTIDE SEQUENCE</scope>
    <source>
        <strain evidence="4">JCM 30078</strain>
    </source>
</reference>
<accession>A0A917PHC7</accession>
<comment type="caution">
    <text evidence="4">The sequence shown here is derived from an EMBL/GenBank/DDBJ whole genome shotgun (WGS) entry which is preliminary data.</text>
</comment>
<dbReference type="InterPro" id="IPR007428">
    <property type="entry name" value="MlaA"/>
</dbReference>
<proteinExistence type="inferred from homology"/>
<dbReference type="PRINTS" id="PR01805">
    <property type="entry name" value="VACJLIPOPROT"/>
</dbReference>
<dbReference type="PANTHER" id="PTHR30035:SF3">
    <property type="entry name" value="INTERMEMBRANE PHOSPHOLIPID TRANSPORT SYSTEM LIPOPROTEIN MLAA"/>
    <property type="match status" value="1"/>
</dbReference>
<name>A0A917PHC7_9PSED</name>
<comment type="similarity">
    <text evidence="1">Belongs to the MlaA family.</text>
</comment>
<dbReference type="Pfam" id="PF04333">
    <property type="entry name" value="MlaA"/>
    <property type="match status" value="1"/>
</dbReference>
<gene>
    <name evidence="4" type="ORF">GCM10009304_00920</name>
</gene>
<dbReference type="EMBL" id="BMPO01000001">
    <property type="protein sequence ID" value="GGJ78848.1"/>
    <property type="molecule type" value="Genomic_DNA"/>
</dbReference>
<evidence type="ECO:0000256" key="2">
    <source>
        <dbReference type="ARBA" id="ARBA00022729"/>
    </source>
</evidence>
<dbReference type="RefSeq" id="WP_188981183.1">
    <property type="nucleotide sequence ID" value="NZ_BMPO01000001.1"/>
</dbReference>
<dbReference type="PANTHER" id="PTHR30035">
    <property type="entry name" value="LIPOPROTEIN VACJ-RELATED"/>
    <property type="match status" value="1"/>
</dbReference>
<sequence>MRTGAPWFARLTRFCMSAGLVLLPTLAIAADEDPWESVNRPIFTFNDTLDTYALKPIAQGYQKVTPQFVEDGVSNFFGNLGEVRNLLNNVLQAKFHDAGVDTSRFIFNSTFGVLGVFDVATRMGLQRSDEDFGQTLGKWGLGSGPYVVLPFFGPSSVRDAVGRVPDSYVSVYPYVDDVPVRNTLWGLGVVDTRAGLLQAERMVTGDKYIFVRNAYLQNREFRVNDGEVEDDF</sequence>
<organism evidence="4 5">
    <name type="scientific">Pseudomonas matsuisoli</name>
    <dbReference type="NCBI Taxonomy" id="1515666"/>
    <lineage>
        <taxon>Bacteria</taxon>
        <taxon>Pseudomonadati</taxon>
        <taxon>Pseudomonadota</taxon>
        <taxon>Gammaproteobacteria</taxon>
        <taxon>Pseudomonadales</taxon>
        <taxon>Pseudomonadaceae</taxon>
        <taxon>Pseudomonas</taxon>
    </lineage>
</organism>
<dbReference type="GO" id="GO:0120010">
    <property type="term" value="P:intermembrane phospholipid transfer"/>
    <property type="evidence" value="ECO:0007669"/>
    <property type="project" value="TreeGrafter"/>
</dbReference>
<keyword evidence="2 3" id="KW-0732">Signal</keyword>
<reference evidence="4" key="2">
    <citation type="submission" date="2020-09" db="EMBL/GenBank/DDBJ databases">
        <authorList>
            <person name="Sun Q."/>
            <person name="Ohkuma M."/>
        </authorList>
    </citation>
    <scope>NUCLEOTIDE SEQUENCE</scope>
    <source>
        <strain evidence="4">JCM 30078</strain>
    </source>
</reference>
<keyword evidence="5" id="KW-1185">Reference proteome</keyword>